<dbReference type="Pfam" id="PF13901">
    <property type="entry name" value="RH_dom"/>
    <property type="match status" value="1"/>
</dbReference>
<keyword evidence="3" id="KW-0863">Zinc-finger</keyword>
<name>A0A0X3NFR6_SCHSO</name>
<keyword evidence="4" id="KW-0862">Zinc</keyword>
<gene>
    <name evidence="7" type="ORF">TR158115</name>
</gene>
<dbReference type="PANTHER" id="PTHR12326">
    <property type="entry name" value="PLECKSTRIN HOMOLOGY DOMAIN CONTAINING PROTEIN"/>
    <property type="match status" value="1"/>
</dbReference>
<feature type="compositionally biased region" description="Basic and acidic residues" evidence="5">
    <location>
        <begin position="289"/>
        <end position="312"/>
    </location>
</feature>
<accession>A0A0X3NFR6</accession>
<evidence type="ECO:0000256" key="1">
    <source>
        <dbReference type="ARBA" id="ARBA00022723"/>
    </source>
</evidence>
<evidence type="ECO:0000256" key="5">
    <source>
        <dbReference type="SAM" id="MobiDB-lite"/>
    </source>
</evidence>
<feature type="domain" description="Rubicon Homology" evidence="6">
    <location>
        <begin position="365"/>
        <end position="562"/>
    </location>
</feature>
<evidence type="ECO:0000256" key="2">
    <source>
        <dbReference type="ARBA" id="ARBA00022737"/>
    </source>
</evidence>
<feature type="region of interest" description="Disordered" evidence="5">
    <location>
        <begin position="276"/>
        <end position="330"/>
    </location>
</feature>
<sequence>MRSSTAEPFLERSKNNNSVGLSMEHLTRCESNGQLLGDDLQAAQNRYFLHHHSPTHHNVVMRRLGSLGDHLQRLQRHNRNHFLKHGRKVHYASVDGAHIGLRLVKSGIDISYSASAVSVQSHARPYDPEFSLFPTVAGMDAVDDTLISGAHVQVVRGHELVPATCSRFSGKCEACRHTVHATKYSYCRNCPTVCHNSKNCLGLLQRPCPALNLGVFGWGEGTQTTLVNLQKELDLEFVFLGGTKPLVVNECAECGRVLERRLGYACDQEVSVTAAKHRRMEKKRKEHKWHLEKEKQEEEENRQKEKTQELHGETVAAEGTVNGHVQSHRPHRRLRSLLPALVAGEVHFGRMETQQQQVAKRVLACHYTGRYFCERCHWGDEWYIPGCIFILNDCEKHPVSRTAYLKLRVLWETAVIRAPPYWYHDNEEAAKVFRLRTRLQCMSRYFSACPDALSVKEIVDNSQAPHLLGQPHLLRMADVVDILSKTLYPRLEKKFQLIDSHIRECRMCRSVNRLCCACKRGKSLFSYDENVGVCRICDKVFHLSCSEVTNLCPVCDTAVRRLPSA</sequence>
<organism evidence="7">
    <name type="scientific">Schistocephalus solidus</name>
    <name type="common">Tapeworm</name>
    <dbReference type="NCBI Taxonomy" id="70667"/>
    <lineage>
        <taxon>Eukaryota</taxon>
        <taxon>Metazoa</taxon>
        <taxon>Spiralia</taxon>
        <taxon>Lophotrochozoa</taxon>
        <taxon>Platyhelminthes</taxon>
        <taxon>Cestoda</taxon>
        <taxon>Eucestoda</taxon>
        <taxon>Diphyllobothriidea</taxon>
        <taxon>Diphyllobothriidae</taxon>
        <taxon>Schistocephalus</taxon>
    </lineage>
</organism>
<keyword evidence="2" id="KW-0677">Repeat</keyword>
<evidence type="ECO:0000313" key="7">
    <source>
        <dbReference type="EMBL" id="JAP38841.1"/>
    </source>
</evidence>
<evidence type="ECO:0000256" key="4">
    <source>
        <dbReference type="ARBA" id="ARBA00022833"/>
    </source>
</evidence>
<protein>
    <recommendedName>
        <fullName evidence="6">Rubicon Homology domain-containing protein</fullName>
    </recommendedName>
</protein>
<feature type="compositionally biased region" description="Basic residues" evidence="5">
    <location>
        <begin position="276"/>
        <end position="288"/>
    </location>
</feature>
<dbReference type="InterPro" id="IPR025258">
    <property type="entry name" value="RH_dom"/>
</dbReference>
<dbReference type="EMBL" id="GEEE01024384">
    <property type="protein sequence ID" value="JAP38841.1"/>
    <property type="molecule type" value="Transcribed_RNA"/>
</dbReference>
<reference evidence="7" key="1">
    <citation type="submission" date="2016-01" db="EMBL/GenBank/DDBJ databases">
        <title>Reference transcriptome for the parasite Schistocephalus solidus: insights into the molecular evolution of parasitism.</title>
        <authorList>
            <person name="Hebert F.O."/>
            <person name="Grambauer S."/>
            <person name="Barber I."/>
            <person name="Landry C.R."/>
            <person name="Aubin-Horth N."/>
        </authorList>
    </citation>
    <scope>NUCLEOTIDE SEQUENCE</scope>
</reference>
<dbReference type="SMART" id="SM01175">
    <property type="entry name" value="DUF4206"/>
    <property type="match status" value="1"/>
</dbReference>
<dbReference type="PANTHER" id="PTHR12326:SF3">
    <property type="entry name" value="DIFFERENTIALLY EXPRESSED IN FDCP 8 HOMOLOG"/>
    <property type="match status" value="1"/>
</dbReference>
<dbReference type="GO" id="GO:0008270">
    <property type="term" value="F:zinc ion binding"/>
    <property type="evidence" value="ECO:0007669"/>
    <property type="project" value="UniProtKB-KW"/>
</dbReference>
<dbReference type="AlphaFoldDB" id="A0A0X3NFR6"/>
<keyword evidence="1" id="KW-0479">Metal-binding</keyword>
<evidence type="ECO:0000259" key="6">
    <source>
        <dbReference type="SMART" id="SM01175"/>
    </source>
</evidence>
<dbReference type="InterPro" id="IPR051366">
    <property type="entry name" value="DEF8"/>
</dbReference>
<evidence type="ECO:0000256" key="3">
    <source>
        <dbReference type="ARBA" id="ARBA00022771"/>
    </source>
</evidence>
<proteinExistence type="predicted"/>